<dbReference type="AlphaFoldDB" id="A0A1H3A0A3"/>
<dbReference type="InterPro" id="IPR020845">
    <property type="entry name" value="AMP-binding_CS"/>
</dbReference>
<dbReference type="InterPro" id="IPR050237">
    <property type="entry name" value="ATP-dep_AMP-bd_enzyme"/>
</dbReference>
<dbReference type="GO" id="GO:0016020">
    <property type="term" value="C:membrane"/>
    <property type="evidence" value="ECO:0007669"/>
    <property type="project" value="UniProtKB-SubCell"/>
</dbReference>
<evidence type="ECO:0000256" key="8">
    <source>
        <dbReference type="SAM" id="MobiDB-lite"/>
    </source>
</evidence>
<comment type="pathway">
    <text evidence="2">Lipid metabolism; fatty acid beta-oxidation.</text>
</comment>
<dbReference type="EC" id="6.2.1.3" evidence="5"/>
<dbReference type="InterPro" id="IPR025110">
    <property type="entry name" value="AMP-bd_C"/>
</dbReference>
<dbReference type="PANTHER" id="PTHR43767">
    <property type="entry name" value="LONG-CHAIN-FATTY-ACID--COA LIGASE"/>
    <property type="match status" value="1"/>
</dbReference>
<organism evidence="11 12">
    <name type="scientific">Roseicitreum antarcticum</name>
    <dbReference type="NCBI Taxonomy" id="564137"/>
    <lineage>
        <taxon>Bacteria</taxon>
        <taxon>Pseudomonadati</taxon>
        <taxon>Pseudomonadota</taxon>
        <taxon>Alphaproteobacteria</taxon>
        <taxon>Rhodobacterales</taxon>
        <taxon>Paracoccaceae</taxon>
        <taxon>Roseicitreum</taxon>
    </lineage>
</organism>
<evidence type="ECO:0000256" key="4">
    <source>
        <dbReference type="ARBA" id="ARBA00023136"/>
    </source>
</evidence>
<proteinExistence type="predicted"/>
<evidence type="ECO:0000256" key="5">
    <source>
        <dbReference type="ARBA" id="ARBA00026121"/>
    </source>
</evidence>
<sequence length="643" mass="69423">MHYRDVSTSDQQRLHKFCSQFTAPAVPASDPAPDDRRDDAGPHATGDRQHGGQQLGDQQHGGQKHRDQTQADRHALWHTAYGSVLAHDLPADRPRSLGHLLDAACKTHGDRVAFTCVMPNGMNGSLSYTQLGRLSDEFAAWLRGPAGVQPGARVAVQMPNGLAFPVVALGVLKAGCVLVNTNPLYTSPEMTHQFRDAGAEVLVITDMFAGNLDAVLPQTDIRQVVLAGVADFFPALPGLIIRGVQKYWSRVIPPVPSLQVPVTRLSDALAQGAETGAQVARFWEDLGPDDLALLQYTGGTTGTAKGAMLSHANLIANSYQARLMAAPHLSRDEVILTALPMYHIFAFTVNFLTFLDLGARNILIPSPRPIRNLQRAIENYKVTWLTGVNTLFNALMNEEWFAIYPPRHLHAVVAGGTALHAPVAARWQAMTGVPVAEGYGLTEAAPLVCVNPLTDSAKPDSIGVPVQGTDVVLLDDDGAPVPIGQPGELVLRGPQVMLGYWNRPEDTAEVLRDGWLRSGDIAVMGPDGFLRIVDRKKDMVLVSGFNVYPNEVEDAILQMEAVLEAAVIGLPDPTTGEAVRAYVVKNPAYTGALSPKMVRDHCKTRLTGYKCPASVIVVEDLPKSAVGKIMRKDLRAQALKEEG</sequence>
<evidence type="ECO:0000259" key="10">
    <source>
        <dbReference type="Pfam" id="PF13193"/>
    </source>
</evidence>
<reference evidence="11 12" key="1">
    <citation type="submission" date="2016-10" db="EMBL/GenBank/DDBJ databases">
        <authorList>
            <person name="de Groot N.N."/>
        </authorList>
    </citation>
    <scope>NUCLEOTIDE SEQUENCE [LARGE SCALE GENOMIC DNA]</scope>
    <source>
        <strain evidence="11 12">CGMCC 1.8894</strain>
    </source>
</reference>
<protein>
    <recommendedName>
        <fullName evidence="6">Long-chain-fatty-acid--CoA ligase</fullName>
        <ecNumber evidence="5">6.2.1.3</ecNumber>
    </recommendedName>
    <alternativeName>
        <fullName evidence="7">Long-chain acyl-CoA synthetase</fullName>
    </alternativeName>
</protein>
<feature type="compositionally biased region" description="Low complexity" evidence="8">
    <location>
        <begin position="51"/>
        <end position="61"/>
    </location>
</feature>
<dbReference type="InterPro" id="IPR042099">
    <property type="entry name" value="ANL_N_sf"/>
</dbReference>
<comment type="subcellular location">
    <subcellularLocation>
        <location evidence="1">Membrane</location>
        <topology evidence="1">Peripheral membrane protein</topology>
    </subcellularLocation>
</comment>
<dbReference type="Proteomes" id="UP000198539">
    <property type="component" value="Unassembled WGS sequence"/>
</dbReference>
<dbReference type="PROSITE" id="PS00455">
    <property type="entry name" value="AMP_BINDING"/>
    <property type="match status" value="1"/>
</dbReference>
<keyword evidence="3" id="KW-0436">Ligase</keyword>
<dbReference type="STRING" id="564137.SAMN04488238_106153"/>
<evidence type="ECO:0000313" key="12">
    <source>
        <dbReference type="Proteomes" id="UP000198539"/>
    </source>
</evidence>
<evidence type="ECO:0000259" key="9">
    <source>
        <dbReference type="Pfam" id="PF00501"/>
    </source>
</evidence>
<evidence type="ECO:0000256" key="3">
    <source>
        <dbReference type="ARBA" id="ARBA00022598"/>
    </source>
</evidence>
<dbReference type="Pfam" id="PF13193">
    <property type="entry name" value="AMP-binding_C"/>
    <property type="match status" value="1"/>
</dbReference>
<evidence type="ECO:0000256" key="7">
    <source>
        <dbReference type="ARBA" id="ARBA00042773"/>
    </source>
</evidence>
<dbReference type="Gene3D" id="3.40.50.12780">
    <property type="entry name" value="N-terminal domain of ligase-like"/>
    <property type="match status" value="1"/>
</dbReference>
<dbReference type="Gene3D" id="3.30.300.30">
    <property type="match status" value="1"/>
</dbReference>
<feature type="compositionally biased region" description="Basic and acidic residues" evidence="8">
    <location>
        <begin position="33"/>
        <end position="50"/>
    </location>
</feature>
<dbReference type="InterPro" id="IPR045851">
    <property type="entry name" value="AMP-bd_C_sf"/>
</dbReference>
<gene>
    <name evidence="11" type="ORF">SAMN04488238_106153</name>
</gene>
<dbReference type="RefSeq" id="WP_092889642.1">
    <property type="nucleotide sequence ID" value="NZ_CP061498.1"/>
</dbReference>
<evidence type="ECO:0000256" key="1">
    <source>
        <dbReference type="ARBA" id="ARBA00004170"/>
    </source>
</evidence>
<feature type="region of interest" description="Disordered" evidence="8">
    <location>
        <begin position="1"/>
        <end position="71"/>
    </location>
</feature>
<evidence type="ECO:0000256" key="6">
    <source>
        <dbReference type="ARBA" id="ARBA00039545"/>
    </source>
</evidence>
<dbReference type="GO" id="GO:0004467">
    <property type="term" value="F:long-chain fatty acid-CoA ligase activity"/>
    <property type="evidence" value="ECO:0007669"/>
    <property type="project" value="UniProtKB-EC"/>
</dbReference>
<dbReference type="CDD" id="cd05936">
    <property type="entry name" value="FC-FACS_FadD_like"/>
    <property type="match status" value="1"/>
</dbReference>
<evidence type="ECO:0000313" key="11">
    <source>
        <dbReference type="EMBL" id="SDX23046.1"/>
    </source>
</evidence>
<dbReference type="PANTHER" id="PTHR43767:SF8">
    <property type="entry name" value="LONG-CHAIN-FATTY-ACID--COA LIGASE"/>
    <property type="match status" value="1"/>
</dbReference>
<keyword evidence="4" id="KW-0472">Membrane</keyword>
<accession>A0A1H3A0A3</accession>
<dbReference type="EMBL" id="FNOM01000006">
    <property type="protein sequence ID" value="SDX23046.1"/>
    <property type="molecule type" value="Genomic_DNA"/>
</dbReference>
<dbReference type="SUPFAM" id="SSF56801">
    <property type="entry name" value="Acetyl-CoA synthetase-like"/>
    <property type="match status" value="1"/>
</dbReference>
<evidence type="ECO:0000256" key="2">
    <source>
        <dbReference type="ARBA" id="ARBA00005005"/>
    </source>
</evidence>
<feature type="domain" description="AMP-dependent synthetase/ligase" evidence="9">
    <location>
        <begin position="102"/>
        <end position="501"/>
    </location>
</feature>
<dbReference type="InterPro" id="IPR000873">
    <property type="entry name" value="AMP-dep_synth/lig_dom"/>
</dbReference>
<name>A0A1H3A0A3_9RHOB</name>
<dbReference type="Pfam" id="PF00501">
    <property type="entry name" value="AMP-binding"/>
    <property type="match status" value="1"/>
</dbReference>
<keyword evidence="12" id="KW-1185">Reference proteome</keyword>
<feature type="domain" description="AMP-binding enzyme C-terminal" evidence="10">
    <location>
        <begin position="551"/>
        <end position="628"/>
    </location>
</feature>